<dbReference type="SUPFAM" id="SSF54909">
    <property type="entry name" value="Dimeric alpha+beta barrel"/>
    <property type="match status" value="1"/>
</dbReference>
<dbReference type="OrthoDB" id="9812192at2"/>
<sequence>MSTDIHVVAVIEGKPGCAEAIKAVTQPCVEATRKEEGCLKYQLHQDQDRPEHFIFVEHWASNEILAKHGQSAHIKTMVDELALLTVKPLEVSILKNLY</sequence>
<keyword evidence="3" id="KW-1185">Reference proteome</keyword>
<evidence type="ECO:0000259" key="1">
    <source>
        <dbReference type="PROSITE" id="PS51725"/>
    </source>
</evidence>
<comment type="caution">
    <text evidence="2">The sequence shown here is derived from an EMBL/GenBank/DDBJ whole genome shotgun (WGS) entry which is preliminary data.</text>
</comment>
<dbReference type="PROSITE" id="PS51725">
    <property type="entry name" value="ABM"/>
    <property type="match status" value="1"/>
</dbReference>
<keyword evidence="2" id="KW-0503">Monooxygenase</keyword>
<feature type="domain" description="ABM" evidence="1">
    <location>
        <begin position="5"/>
        <end position="94"/>
    </location>
</feature>
<dbReference type="Pfam" id="PF03992">
    <property type="entry name" value="ABM"/>
    <property type="match status" value="1"/>
</dbReference>
<keyword evidence="2" id="KW-0560">Oxidoreductase</keyword>
<dbReference type="GO" id="GO:0005829">
    <property type="term" value="C:cytosol"/>
    <property type="evidence" value="ECO:0007669"/>
    <property type="project" value="TreeGrafter"/>
</dbReference>
<proteinExistence type="predicted"/>
<dbReference type="AlphaFoldDB" id="A0A4R1NCW3"/>
<dbReference type="RefSeq" id="WP_132923446.1">
    <property type="nucleotide sequence ID" value="NZ_CP075169.1"/>
</dbReference>
<dbReference type="EMBL" id="SJOI01000001">
    <property type="protein sequence ID" value="TCL04677.1"/>
    <property type="molecule type" value="Genomic_DNA"/>
</dbReference>
<dbReference type="PANTHER" id="PTHR33336:SF3">
    <property type="entry name" value="ABM DOMAIN-CONTAINING PROTEIN"/>
    <property type="match status" value="1"/>
</dbReference>
<protein>
    <submittedName>
        <fullName evidence="2">Quinol monooxygenase YgiN</fullName>
    </submittedName>
</protein>
<gene>
    <name evidence="2" type="ORF">EZJ58_2808</name>
</gene>
<dbReference type="Gene3D" id="3.30.70.100">
    <property type="match status" value="1"/>
</dbReference>
<dbReference type="InterPro" id="IPR050744">
    <property type="entry name" value="AI-2_Isomerase_LsrG"/>
</dbReference>
<dbReference type="GO" id="GO:0004497">
    <property type="term" value="F:monooxygenase activity"/>
    <property type="evidence" value="ECO:0007669"/>
    <property type="project" value="UniProtKB-KW"/>
</dbReference>
<dbReference type="InterPro" id="IPR011008">
    <property type="entry name" value="Dimeric_a/b-barrel"/>
</dbReference>
<evidence type="ECO:0000313" key="2">
    <source>
        <dbReference type="EMBL" id="TCL04677.1"/>
    </source>
</evidence>
<evidence type="ECO:0000313" key="3">
    <source>
        <dbReference type="Proteomes" id="UP000294555"/>
    </source>
</evidence>
<dbReference type="PANTHER" id="PTHR33336">
    <property type="entry name" value="QUINOL MONOOXYGENASE YGIN-RELATED"/>
    <property type="match status" value="1"/>
</dbReference>
<name>A0A4R1NCW3_9GAMM</name>
<accession>A0A4R1NCW3</accession>
<organism evidence="2 3">
    <name type="scientific">Sodalis ligni</name>
    <dbReference type="NCBI Taxonomy" id="2697027"/>
    <lineage>
        <taxon>Bacteria</taxon>
        <taxon>Pseudomonadati</taxon>
        <taxon>Pseudomonadota</taxon>
        <taxon>Gammaproteobacteria</taxon>
        <taxon>Enterobacterales</taxon>
        <taxon>Bruguierivoracaceae</taxon>
        <taxon>Sodalis</taxon>
    </lineage>
</organism>
<dbReference type="Proteomes" id="UP000294555">
    <property type="component" value="Unassembled WGS sequence"/>
</dbReference>
<dbReference type="InterPro" id="IPR007138">
    <property type="entry name" value="ABM_dom"/>
</dbReference>
<reference evidence="2 3" key="1">
    <citation type="submission" date="2019-02" db="EMBL/GenBank/DDBJ databases">
        <title>Investigation of anaerobic lignin degradation for improved lignocellulosic biofuels.</title>
        <authorList>
            <person name="Deangelis K."/>
        </authorList>
    </citation>
    <scope>NUCLEOTIDE SEQUENCE [LARGE SCALE GENOMIC DNA]</scope>
    <source>
        <strain evidence="2 3">159R</strain>
    </source>
</reference>